<dbReference type="Pfam" id="PF00083">
    <property type="entry name" value="Sugar_tr"/>
    <property type="match status" value="1"/>
</dbReference>
<dbReference type="InterPro" id="IPR003663">
    <property type="entry name" value="Sugar/inositol_transpt"/>
</dbReference>
<dbReference type="PANTHER" id="PTHR23503:SF8">
    <property type="entry name" value="FACILITATED GLUCOSE TRANSPORTER PROTEIN 1"/>
    <property type="match status" value="1"/>
</dbReference>
<sequence>MIEFLGFRSVLLILFFLFWFCSSYFGFVEIGGIPGLANVRVYLCSDVDDNKLDTSVHVQETLLKESAVNPSWRLSLPHVLTGVISSFLFGYHLGVVNEPLESISLDLGFSGNSLAEGLVVSTCLGGAFLGSIVSGSIADAVGRRRGFQLSALPMILGAFLSARTESLEGMLLGRFLVGLGMGVGPSVASLYVTEVSPSFVRGTYGSFIQIATCLGLVSSLLIGIPTKEIAGWWRVCFWVSAIPAAILALAMEFCAESPQWLHKKGRAAEAEAEFEKLLGGLHVKSAMADLSKSDRGDEPDTVKFSELFYGRHFR</sequence>
<dbReference type="InterPro" id="IPR005829">
    <property type="entry name" value="Sugar_transporter_CS"/>
</dbReference>
<name>A0AA42ATI5_PAPNU</name>
<evidence type="ECO:0000313" key="8">
    <source>
        <dbReference type="EMBL" id="MCL7041142.1"/>
    </source>
</evidence>
<comment type="caution">
    <text evidence="8">The sequence shown here is derived from an EMBL/GenBank/DDBJ whole genome shotgun (WGS) entry which is preliminary data.</text>
</comment>
<gene>
    <name evidence="8" type="ORF">MKW94_020006</name>
</gene>
<keyword evidence="9" id="KW-1185">Reference proteome</keyword>
<dbReference type="PROSITE" id="PS00217">
    <property type="entry name" value="SUGAR_TRANSPORT_2"/>
    <property type="match status" value="1"/>
</dbReference>
<comment type="subcellular location">
    <subcellularLocation>
        <location evidence="1">Membrane</location>
        <topology evidence="1">Multi-pass membrane protein</topology>
    </subcellularLocation>
</comment>
<feature type="non-terminal residue" evidence="8">
    <location>
        <position position="1"/>
    </location>
</feature>
<evidence type="ECO:0000259" key="7">
    <source>
        <dbReference type="PROSITE" id="PS50850"/>
    </source>
</evidence>
<feature type="transmembrane region" description="Helical" evidence="6">
    <location>
        <begin position="170"/>
        <end position="192"/>
    </location>
</feature>
<dbReference type="PANTHER" id="PTHR23503">
    <property type="entry name" value="SOLUTE CARRIER FAMILY 2"/>
    <property type="match status" value="1"/>
</dbReference>
<dbReference type="EMBL" id="JAJJMA010220534">
    <property type="protein sequence ID" value="MCL7041142.1"/>
    <property type="molecule type" value="Genomic_DNA"/>
</dbReference>
<dbReference type="SUPFAM" id="SSF103473">
    <property type="entry name" value="MFS general substrate transporter"/>
    <property type="match status" value="1"/>
</dbReference>
<evidence type="ECO:0000256" key="5">
    <source>
        <dbReference type="ARBA" id="ARBA00023136"/>
    </source>
</evidence>
<dbReference type="InterPro" id="IPR020846">
    <property type="entry name" value="MFS_dom"/>
</dbReference>
<evidence type="ECO:0000256" key="2">
    <source>
        <dbReference type="ARBA" id="ARBA00022448"/>
    </source>
</evidence>
<dbReference type="Gene3D" id="1.20.1250.20">
    <property type="entry name" value="MFS general substrate transporter like domains"/>
    <property type="match status" value="1"/>
</dbReference>
<dbReference type="AlphaFoldDB" id="A0AA42ATI5"/>
<keyword evidence="5 6" id="KW-0472">Membrane</keyword>
<evidence type="ECO:0000256" key="4">
    <source>
        <dbReference type="ARBA" id="ARBA00022989"/>
    </source>
</evidence>
<dbReference type="GO" id="GO:0016020">
    <property type="term" value="C:membrane"/>
    <property type="evidence" value="ECO:0007669"/>
    <property type="project" value="UniProtKB-SubCell"/>
</dbReference>
<evidence type="ECO:0000256" key="3">
    <source>
        <dbReference type="ARBA" id="ARBA00022692"/>
    </source>
</evidence>
<dbReference type="InterPro" id="IPR036259">
    <property type="entry name" value="MFS_trans_sf"/>
</dbReference>
<feature type="transmembrane region" description="Helical" evidence="6">
    <location>
        <begin position="114"/>
        <end position="134"/>
    </location>
</feature>
<feature type="transmembrane region" description="Helical" evidence="6">
    <location>
        <begin position="6"/>
        <end position="27"/>
    </location>
</feature>
<protein>
    <recommendedName>
        <fullName evidence="7">Major facilitator superfamily (MFS) profile domain-containing protein</fullName>
    </recommendedName>
</protein>
<feature type="transmembrane region" description="Helical" evidence="6">
    <location>
        <begin position="204"/>
        <end position="225"/>
    </location>
</feature>
<evidence type="ECO:0000256" key="6">
    <source>
        <dbReference type="SAM" id="Phobius"/>
    </source>
</evidence>
<dbReference type="PROSITE" id="PS50850">
    <property type="entry name" value="MFS"/>
    <property type="match status" value="1"/>
</dbReference>
<evidence type="ECO:0000256" key="1">
    <source>
        <dbReference type="ARBA" id="ARBA00004141"/>
    </source>
</evidence>
<feature type="domain" description="Major facilitator superfamily (MFS) profile" evidence="7">
    <location>
        <begin position="78"/>
        <end position="314"/>
    </location>
</feature>
<dbReference type="InterPro" id="IPR005828">
    <property type="entry name" value="MFS_sugar_transport-like"/>
</dbReference>
<keyword evidence="2" id="KW-0813">Transport</keyword>
<accession>A0AA42ATI5</accession>
<keyword evidence="3 6" id="KW-0812">Transmembrane</keyword>
<dbReference type="Proteomes" id="UP001177140">
    <property type="component" value="Unassembled WGS sequence"/>
</dbReference>
<dbReference type="GO" id="GO:0015149">
    <property type="term" value="F:hexose transmembrane transporter activity"/>
    <property type="evidence" value="ECO:0007669"/>
    <property type="project" value="TreeGrafter"/>
</dbReference>
<feature type="transmembrane region" description="Helical" evidence="6">
    <location>
        <begin position="231"/>
        <end position="254"/>
    </location>
</feature>
<proteinExistence type="predicted"/>
<feature type="transmembrane region" description="Helical" evidence="6">
    <location>
        <begin position="74"/>
        <end position="94"/>
    </location>
</feature>
<dbReference type="PRINTS" id="PR00171">
    <property type="entry name" value="SUGRTRNSPORT"/>
</dbReference>
<organism evidence="8 9">
    <name type="scientific">Papaver nudicaule</name>
    <name type="common">Iceland poppy</name>
    <dbReference type="NCBI Taxonomy" id="74823"/>
    <lineage>
        <taxon>Eukaryota</taxon>
        <taxon>Viridiplantae</taxon>
        <taxon>Streptophyta</taxon>
        <taxon>Embryophyta</taxon>
        <taxon>Tracheophyta</taxon>
        <taxon>Spermatophyta</taxon>
        <taxon>Magnoliopsida</taxon>
        <taxon>Ranunculales</taxon>
        <taxon>Papaveraceae</taxon>
        <taxon>Papaveroideae</taxon>
        <taxon>Papaver</taxon>
    </lineage>
</organism>
<keyword evidence="4 6" id="KW-1133">Transmembrane helix</keyword>
<dbReference type="InterPro" id="IPR045263">
    <property type="entry name" value="GLUT"/>
</dbReference>
<reference evidence="8" key="1">
    <citation type="submission" date="2022-03" db="EMBL/GenBank/DDBJ databases">
        <title>A functionally conserved STORR gene fusion in Papaver species that diverged 16.8 million years ago.</title>
        <authorList>
            <person name="Catania T."/>
        </authorList>
    </citation>
    <scope>NUCLEOTIDE SEQUENCE</scope>
    <source>
        <strain evidence="8">S-191538</strain>
    </source>
</reference>
<evidence type="ECO:0000313" key="9">
    <source>
        <dbReference type="Proteomes" id="UP001177140"/>
    </source>
</evidence>